<feature type="region of interest" description="Disordered" evidence="1">
    <location>
        <begin position="51"/>
        <end position="87"/>
    </location>
</feature>
<evidence type="ECO:0000313" key="2">
    <source>
        <dbReference type="EMBL" id="KAH0540069.1"/>
    </source>
</evidence>
<feature type="compositionally biased region" description="Low complexity" evidence="1">
    <location>
        <begin position="63"/>
        <end position="78"/>
    </location>
</feature>
<reference evidence="2 3" key="1">
    <citation type="journal article" date="2021" name="J. Hered.">
        <title>A chromosome-level genome assembly of the parasitoid wasp, Cotesia glomerata (Hymenoptera: Braconidae).</title>
        <authorList>
            <person name="Pinto B.J."/>
            <person name="Weis J.J."/>
            <person name="Gamble T."/>
            <person name="Ode P.J."/>
            <person name="Paul R."/>
            <person name="Zaspel J.M."/>
        </authorList>
    </citation>
    <scope>NUCLEOTIDE SEQUENCE [LARGE SCALE GENOMIC DNA]</scope>
    <source>
        <strain evidence="2">CgM1</strain>
    </source>
</reference>
<dbReference type="AlphaFoldDB" id="A0AAV7I2Z3"/>
<keyword evidence="3" id="KW-1185">Reference proteome</keyword>
<protein>
    <submittedName>
        <fullName evidence="2">Uncharacterized protein</fullName>
    </submittedName>
</protein>
<sequence length="159" mass="17961">MYFFKLNYDIVPEILDELTDEEFKKEAKNESKNDAISAIIKAMKNLIPPAVRREAREDRGNIPSSPDGSSDSSTSSPHHPYDDPNIEAENSLPGVVMSQRLHYVTFFFIFFQLADLRCTLKHSQLRDAARNLLQLIPPHSHGSSIAVALWPLEGRGGRR</sequence>
<accession>A0AAV7I2Z3</accession>
<evidence type="ECO:0000313" key="3">
    <source>
        <dbReference type="Proteomes" id="UP000826195"/>
    </source>
</evidence>
<feature type="compositionally biased region" description="Basic and acidic residues" evidence="1">
    <location>
        <begin position="51"/>
        <end position="60"/>
    </location>
</feature>
<dbReference type="Proteomes" id="UP000826195">
    <property type="component" value="Unassembled WGS sequence"/>
</dbReference>
<proteinExistence type="predicted"/>
<evidence type="ECO:0000256" key="1">
    <source>
        <dbReference type="SAM" id="MobiDB-lite"/>
    </source>
</evidence>
<comment type="caution">
    <text evidence="2">The sequence shown here is derived from an EMBL/GenBank/DDBJ whole genome shotgun (WGS) entry which is preliminary data.</text>
</comment>
<organism evidence="2 3">
    <name type="scientific">Cotesia glomerata</name>
    <name type="common">Lepidopteran parasitic wasp</name>
    <name type="synonym">Apanteles glomeratus</name>
    <dbReference type="NCBI Taxonomy" id="32391"/>
    <lineage>
        <taxon>Eukaryota</taxon>
        <taxon>Metazoa</taxon>
        <taxon>Ecdysozoa</taxon>
        <taxon>Arthropoda</taxon>
        <taxon>Hexapoda</taxon>
        <taxon>Insecta</taxon>
        <taxon>Pterygota</taxon>
        <taxon>Neoptera</taxon>
        <taxon>Endopterygota</taxon>
        <taxon>Hymenoptera</taxon>
        <taxon>Apocrita</taxon>
        <taxon>Ichneumonoidea</taxon>
        <taxon>Braconidae</taxon>
        <taxon>Microgastrinae</taxon>
        <taxon>Cotesia</taxon>
    </lineage>
</organism>
<gene>
    <name evidence="2" type="ORF">KQX54_012112</name>
</gene>
<dbReference type="EMBL" id="JAHXZJ010002609">
    <property type="protein sequence ID" value="KAH0540069.1"/>
    <property type="molecule type" value="Genomic_DNA"/>
</dbReference>
<name>A0AAV7I2Z3_COTGL</name>